<gene>
    <name evidence="2" type="ORF">Rhe02_47150</name>
</gene>
<evidence type="ECO:0000256" key="1">
    <source>
        <dbReference type="SAM" id="MobiDB-lite"/>
    </source>
</evidence>
<sequence>MRDYEEELRQRNERDTKARNWSQSAHLEHRAPSGMVSPPPLDPMSWGVEQYEGNAAYRMDARMRYSAVIAQHAVDAVVDVHDYINQRSRDRHPALQAQLRRIEAAVGDCSALLIARYMGGR</sequence>
<dbReference type="Proteomes" id="UP000612899">
    <property type="component" value="Unassembled WGS sequence"/>
</dbReference>
<dbReference type="AlphaFoldDB" id="A0A8J3Q9I8"/>
<feature type="region of interest" description="Disordered" evidence="1">
    <location>
        <begin position="1"/>
        <end position="41"/>
    </location>
</feature>
<reference evidence="2" key="1">
    <citation type="submission" date="2021-01" db="EMBL/GenBank/DDBJ databases">
        <title>Whole genome shotgun sequence of Rhizocola hellebori NBRC 109834.</title>
        <authorList>
            <person name="Komaki H."/>
            <person name="Tamura T."/>
        </authorList>
    </citation>
    <scope>NUCLEOTIDE SEQUENCE</scope>
    <source>
        <strain evidence="2">NBRC 109834</strain>
    </source>
</reference>
<accession>A0A8J3Q9I8</accession>
<name>A0A8J3Q9I8_9ACTN</name>
<protein>
    <submittedName>
        <fullName evidence="2">Uncharacterized protein</fullName>
    </submittedName>
</protein>
<comment type="caution">
    <text evidence="2">The sequence shown here is derived from an EMBL/GenBank/DDBJ whole genome shotgun (WGS) entry which is preliminary data.</text>
</comment>
<evidence type="ECO:0000313" key="3">
    <source>
        <dbReference type="Proteomes" id="UP000612899"/>
    </source>
</evidence>
<feature type="compositionally biased region" description="Basic and acidic residues" evidence="1">
    <location>
        <begin position="1"/>
        <end position="18"/>
    </location>
</feature>
<evidence type="ECO:0000313" key="2">
    <source>
        <dbReference type="EMBL" id="GIH06648.1"/>
    </source>
</evidence>
<dbReference type="EMBL" id="BONY01000029">
    <property type="protein sequence ID" value="GIH06648.1"/>
    <property type="molecule type" value="Genomic_DNA"/>
</dbReference>
<organism evidence="2 3">
    <name type="scientific">Rhizocola hellebori</name>
    <dbReference type="NCBI Taxonomy" id="1392758"/>
    <lineage>
        <taxon>Bacteria</taxon>
        <taxon>Bacillati</taxon>
        <taxon>Actinomycetota</taxon>
        <taxon>Actinomycetes</taxon>
        <taxon>Micromonosporales</taxon>
        <taxon>Micromonosporaceae</taxon>
        <taxon>Rhizocola</taxon>
    </lineage>
</organism>
<keyword evidence="3" id="KW-1185">Reference proteome</keyword>
<dbReference type="RefSeq" id="WP_203910462.1">
    <property type="nucleotide sequence ID" value="NZ_BONY01000029.1"/>
</dbReference>
<proteinExistence type="predicted"/>